<dbReference type="InterPro" id="IPR007324">
    <property type="entry name" value="Sugar-bd_dom_put"/>
</dbReference>
<reference evidence="7 8" key="1">
    <citation type="submission" date="2016-10" db="EMBL/GenBank/DDBJ databases">
        <authorList>
            <person name="de Groot N.N."/>
        </authorList>
    </citation>
    <scope>NUCLEOTIDE SEQUENCE [LARGE SCALE GENOMIC DNA]</scope>
    <source>
        <strain evidence="7 8">DSM 27630</strain>
    </source>
</reference>
<name>A0A1I3C1J8_9LACT</name>
<proteinExistence type="inferred from homology"/>
<dbReference type="PANTHER" id="PTHR34294">
    <property type="entry name" value="TRANSCRIPTIONAL REGULATOR-RELATED"/>
    <property type="match status" value="1"/>
</dbReference>
<dbReference type="InterPro" id="IPR051054">
    <property type="entry name" value="SorC_transcr_regulators"/>
</dbReference>
<comment type="similarity">
    <text evidence="1">Belongs to the SorC transcriptional regulatory family.</text>
</comment>
<dbReference type="SUPFAM" id="SSF100950">
    <property type="entry name" value="NagB/RpiA/CoA transferase-like"/>
    <property type="match status" value="1"/>
</dbReference>
<dbReference type="GO" id="GO:0003677">
    <property type="term" value="F:DNA binding"/>
    <property type="evidence" value="ECO:0007669"/>
    <property type="project" value="UniProtKB-KW"/>
</dbReference>
<evidence type="ECO:0000256" key="1">
    <source>
        <dbReference type="ARBA" id="ARBA00010466"/>
    </source>
</evidence>
<organism evidence="7 8">
    <name type="scientific">Pisciglobus halotolerans</name>
    <dbReference type="NCBI Taxonomy" id="745365"/>
    <lineage>
        <taxon>Bacteria</taxon>
        <taxon>Bacillati</taxon>
        <taxon>Bacillota</taxon>
        <taxon>Bacilli</taxon>
        <taxon>Lactobacillales</taxon>
        <taxon>Carnobacteriaceae</taxon>
    </lineage>
</organism>
<accession>A0A1I3C1J8</accession>
<keyword evidence="4" id="KW-0804">Transcription</keyword>
<dbReference type="Gene3D" id="1.10.10.10">
    <property type="entry name" value="Winged helix-like DNA-binding domain superfamily/Winged helix DNA-binding domain"/>
    <property type="match status" value="1"/>
</dbReference>
<dbReference type="AlphaFoldDB" id="A0A1I3C1J8"/>
<evidence type="ECO:0000313" key="7">
    <source>
        <dbReference type="EMBL" id="SFH68424.1"/>
    </source>
</evidence>
<feature type="domain" description="Sugar-binding" evidence="5">
    <location>
        <begin position="95"/>
        <end position="340"/>
    </location>
</feature>
<dbReference type="InterPro" id="IPR036388">
    <property type="entry name" value="WH-like_DNA-bd_sf"/>
</dbReference>
<dbReference type="Proteomes" id="UP000198668">
    <property type="component" value="Unassembled WGS sequence"/>
</dbReference>
<dbReference type="Gene3D" id="3.40.50.1360">
    <property type="match status" value="1"/>
</dbReference>
<protein>
    <submittedName>
        <fullName evidence="7">Central glycolytic genes regulator</fullName>
    </submittedName>
</protein>
<dbReference type="InterPro" id="IPR048715">
    <property type="entry name" value="CggR_N"/>
</dbReference>
<dbReference type="Pfam" id="PF21715">
    <property type="entry name" value="CggR_N"/>
    <property type="match status" value="1"/>
</dbReference>
<dbReference type="PANTHER" id="PTHR34294:SF5">
    <property type="entry name" value="CENTRAL GLYCOLYTIC GENES REGULATOR"/>
    <property type="match status" value="1"/>
</dbReference>
<evidence type="ECO:0000259" key="5">
    <source>
        <dbReference type="Pfam" id="PF04198"/>
    </source>
</evidence>
<keyword evidence="8" id="KW-1185">Reference proteome</keyword>
<dbReference type="EMBL" id="FOQE01000012">
    <property type="protein sequence ID" value="SFH68424.1"/>
    <property type="molecule type" value="Genomic_DNA"/>
</dbReference>
<dbReference type="InterPro" id="IPR036390">
    <property type="entry name" value="WH_DNA-bd_sf"/>
</dbReference>
<gene>
    <name evidence="7" type="ORF">SAMN04489868_11218</name>
</gene>
<dbReference type="SUPFAM" id="SSF46785">
    <property type="entry name" value="Winged helix' DNA-binding domain"/>
    <property type="match status" value="1"/>
</dbReference>
<dbReference type="InterPro" id="IPR037171">
    <property type="entry name" value="NagB/RpiA_transferase-like"/>
</dbReference>
<keyword evidence="3" id="KW-0238">DNA-binding</keyword>
<evidence type="ECO:0000256" key="3">
    <source>
        <dbReference type="ARBA" id="ARBA00023125"/>
    </source>
</evidence>
<sequence length="342" mass="37441">MQEVLSIFEKVIPDAMQALKERHQILRQIYLLAPVGRRVLADKLNMTERSLRTEVEVLKKQQLIVSSKSGMQLTSMGKDVFRSLDTFMGQLLGIREKEKRLAQHLQIDQCVIVSGDVDEQDKVKEEMGRVVLETLNFLLPPGLSVVAVMGGTTMAAVAGQFNTTLSHNREFIFVPARGGIGESVEIQANSISAQMAKATGGKSQVLYVPEQVGKGTYEMLLQEPSVSKALDLINSANCVLYGIGEAIPMAKRRGMDQETLQLLKEKAAVGEAFGEFYDANGKVIYKIPRIGLQFKQLAQIPNVIAIAGGAKKAEAIEVNMKKAPSQSWLITDEGAANLILRG</sequence>
<dbReference type="OrthoDB" id="9793820at2"/>
<evidence type="ECO:0000313" key="8">
    <source>
        <dbReference type="Proteomes" id="UP000198668"/>
    </source>
</evidence>
<feature type="domain" description="CggR N-terminal DNA binding" evidence="6">
    <location>
        <begin position="19"/>
        <end position="88"/>
    </location>
</feature>
<evidence type="ECO:0000259" key="6">
    <source>
        <dbReference type="Pfam" id="PF21715"/>
    </source>
</evidence>
<keyword evidence="2" id="KW-0805">Transcription regulation</keyword>
<evidence type="ECO:0000256" key="2">
    <source>
        <dbReference type="ARBA" id="ARBA00023015"/>
    </source>
</evidence>
<dbReference type="GO" id="GO:0030246">
    <property type="term" value="F:carbohydrate binding"/>
    <property type="evidence" value="ECO:0007669"/>
    <property type="project" value="InterPro"/>
</dbReference>
<dbReference type="RefSeq" id="WP_047389995.1">
    <property type="nucleotide sequence ID" value="NZ_FOQE01000012.1"/>
</dbReference>
<evidence type="ECO:0000256" key="4">
    <source>
        <dbReference type="ARBA" id="ARBA00023163"/>
    </source>
</evidence>
<dbReference type="Pfam" id="PF04198">
    <property type="entry name" value="Sugar-bind"/>
    <property type="match status" value="1"/>
</dbReference>